<dbReference type="SUPFAM" id="SSF102712">
    <property type="entry name" value="JAB1/MPN domain"/>
    <property type="match status" value="1"/>
</dbReference>
<dbReference type="InterPro" id="IPR050242">
    <property type="entry name" value="JAMM_MPN+_peptidase_M67A"/>
</dbReference>
<dbReference type="Gene3D" id="3.40.140.10">
    <property type="entry name" value="Cytidine Deaminase, domain 2"/>
    <property type="match status" value="1"/>
</dbReference>
<proteinExistence type="predicted"/>
<dbReference type="InterPro" id="IPR000555">
    <property type="entry name" value="JAMM/MPN+_dom"/>
</dbReference>
<gene>
    <name evidence="2" type="ORF">M9Y10_032414</name>
</gene>
<name>A0ABR2GYE0_9EUKA</name>
<dbReference type="PROSITE" id="PS50249">
    <property type="entry name" value="MPN"/>
    <property type="match status" value="1"/>
</dbReference>
<evidence type="ECO:0000313" key="3">
    <source>
        <dbReference type="Proteomes" id="UP001470230"/>
    </source>
</evidence>
<organism evidence="2 3">
    <name type="scientific">Tritrichomonas musculus</name>
    <dbReference type="NCBI Taxonomy" id="1915356"/>
    <lineage>
        <taxon>Eukaryota</taxon>
        <taxon>Metamonada</taxon>
        <taxon>Parabasalia</taxon>
        <taxon>Tritrichomonadida</taxon>
        <taxon>Tritrichomonadidae</taxon>
        <taxon>Tritrichomonas</taxon>
    </lineage>
</organism>
<dbReference type="Pfam" id="PF01398">
    <property type="entry name" value="JAB"/>
    <property type="match status" value="1"/>
</dbReference>
<dbReference type="PANTHER" id="PTHR10410">
    <property type="entry name" value="EUKARYOTIC TRANSLATION INITIATION FACTOR 3 -RELATED"/>
    <property type="match status" value="1"/>
</dbReference>
<sequence length="292" mass="33568">MSLTDEKYYSPLNPQTHSVPFRESRAAINNPEFFDDVYVNPITILQIVNHSLTTAFLKPPLEIMGIAVGHFDENEHAYYITNSILIPYVGKGASVDPPPAIQGIAVYRSQLLQKLGRNDEFISFYHSHPNLHVYYSKKDVDTHRRFWRALYGTCVGFVVDPNNTLVSNYLNFSAFSVTDEQAAKQKPEPTGKVFKKYGSAANYYYELNIHYYNSKSDKIVIDQILNNTYSTAIKLSTMAEQAKFLNQRDKKLEDVTEYEDNDPVEVEDLIPLITKNYKLGLHMRKMIKNIFN</sequence>
<evidence type="ECO:0000259" key="1">
    <source>
        <dbReference type="PROSITE" id="PS50249"/>
    </source>
</evidence>
<accession>A0ABR2GYE0</accession>
<keyword evidence="3" id="KW-1185">Reference proteome</keyword>
<dbReference type="EMBL" id="JAPFFF010000053">
    <property type="protein sequence ID" value="KAK8838954.1"/>
    <property type="molecule type" value="Genomic_DNA"/>
</dbReference>
<reference evidence="2 3" key="1">
    <citation type="submission" date="2024-04" db="EMBL/GenBank/DDBJ databases">
        <title>Tritrichomonas musculus Genome.</title>
        <authorList>
            <person name="Alves-Ferreira E."/>
            <person name="Grigg M."/>
            <person name="Lorenzi H."/>
            <person name="Galac M."/>
        </authorList>
    </citation>
    <scope>NUCLEOTIDE SEQUENCE [LARGE SCALE GENOMIC DNA]</scope>
    <source>
        <strain evidence="2 3">EAF2021</strain>
    </source>
</reference>
<protein>
    <submittedName>
        <fullName evidence="2">COP9 signalosome catalytic subunit rri1</fullName>
    </submittedName>
</protein>
<comment type="caution">
    <text evidence="2">The sequence shown here is derived from an EMBL/GenBank/DDBJ whole genome shotgun (WGS) entry which is preliminary data.</text>
</comment>
<evidence type="ECO:0000313" key="2">
    <source>
        <dbReference type="EMBL" id="KAK8838954.1"/>
    </source>
</evidence>
<dbReference type="Proteomes" id="UP001470230">
    <property type="component" value="Unassembled WGS sequence"/>
</dbReference>
<feature type="domain" description="MPN" evidence="1">
    <location>
        <begin position="37"/>
        <end position="181"/>
    </location>
</feature>
<dbReference type="InterPro" id="IPR037518">
    <property type="entry name" value="MPN"/>
</dbReference>